<dbReference type="AlphaFoldDB" id="A0A0C5J5Y3"/>
<dbReference type="Proteomes" id="UP000061603">
    <property type="component" value="Chromosome"/>
</dbReference>
<evidence type="ECO:0008006" key="4">
    <source>
        <dbReference type="Google" id="ProtNLM"/>
    </source>
</evidence>
<reference evidence="2 3" key="1">
    <citation type="journal article" date="2015" name="Genome Announc.">
        <title>Complete Genome Sequence of a Novel Bacterium within the Family Rhodocyclaceae That Degrades Polycyclic Aromatic Hydrocarbons.</title>
        <authorList>
            <person name="Singleton D.R."/>
            <person name="Dickey A.N."/>
            <person name="Scholl E.H."/>
            <person name="Wright F.A."/>
            <person name="Aitken M.D."/>
        </authorList>
    </citation>
    <scope>NUCLEOTIDE SEQUENCE [LARGE SCALE GENOMIC DNA]</scope>
    <source>
        <strain evidence="3">PG1-Ca6</strain>
    </source>
</reference>
<dbReference type="EMBL" id="CP010554">
    <property type="protein sequence ID" value="AJP47405.1"/>
    <property type="molecule type" value="Genomic_DNA"/>
</dbReference>
<proteinExistence type="predicted"/>
<accession>A0A0C5J5Y3</accession>
<protein>
    <recommendedName>
        <fullName evidence="4">BRLZ domain containing protein</fullName>
    </recommendedName>
</protein>
<dbReference type="KEGG" id="rbu:PG1C_00940"/>
<keyword evidence="1" id="KW-0175">Coiled coil</keyword>
<evidence type="ECO:0000313" key="2">
    <source>
        <dbReference type="EMBL" id="AJP47405.1"/>
    </source>
</evidence>
<sequence length="66" mass="7465">MSSLDSFERKIDQLLAIMQGLRAENETLRQRVTSLEAEKSVLNNKIIAACERLAALRDQLPEIPEP</sequence>
<evidence type="ECO:0000313" key="3">
    <source>
        <dbReference type="Proteomes" id="UP000061603"/>
    </source>
</evidence>
<name>A0A0C5J5Y3_9PROT</name>
<dbReference type="Gene3D" id="1.20.5.340">
    <property type="match status" value="1"/>
</dbReference>
<organism evidence="2 3">
    <name type="scientific">Rugosibacter aromaticivorans</name>
    <dbReference type="NCBI Taxonomy" id="1565605"/>
    <lineage>
        <taxon>Bacteria</taxon>
        <taxon>Pseudomonadati</taxon>
        <taxon>Pseudomonadota</taxon>
        <taxon>Betaproteobacteria</taxon>
        <taxon>Nitrosomonadales</taxon>
        <taxon>Sterolibacteriaceae</taxon>
        <taxon>Rugosibacter</taxon>
    </lineage>
</organism>
<dbReference type="STRING" id="1565605.PG1C_00940"/>
<evidence type="ECO:0000256" key="1">
    <source>
        <dbReference type="SAM" id="Coils"/>
    </source>
</evidence>
<keyword evidence="3" id="KW-1185">Reference proteome</keyword>
<dbReference type="HOGENOM" id="CLU_175555_3_3_4"/>
<feature type="coiled-coil region" evidence="1">
    <location>
        <begin position="4"/>
        <end position="45"/>
    </location>
</feature>
<gene>
    <name evidence="2" type="ORF">PG1C_00940</name>
</gene>